<dbReference type="GO" id="GO:0005737">
    <property type="term" value="C:cytoplasm"/>
    <property type="evidence" value="ECO:0007669"/>
    <property type="project" value="TreeGrafter"/>
</dbReference>
<dbReference type="AlphaFoldDB" id="A0A0X8JLH6"/>
<dbReference type="Gene3D" id="3.30.9.10">
    <property type="entry name" value="D-Amino Acid Oxidase, subunit A, domain 2"/>
    <property type="match status" value="1"/>
</dbReference>
<evidence type="ECO:0000256" key="1">
    <source>
        <dbReference type="ARBA" id="ARBA00023002"/>
    </source>
</evidence>
<dbReference type="Proteomes" id="UP000069241">
    <property type="component" value="Chromosome"/>
</dbReference>
<evidence type="ECO:0000313" key="3">
    <source>
        <dbReference type="EMBL" id="AMD90989.1"/>
    </source>
</evidence>
<dbReference type="GO" id="GO:0016491">
    <property type="term" value="F:oxidoreductase activity"/>
    <property type="evidence" value="ECO:0007669"/>
    <property type="project" value="UniProtKB-KW"/>
</dbReference>
<proteinExistence type="predicted"/>
<reference evidence="4" key="1">
    <citation type="submission" date="2016-02" db="EMBL/GenBank/DDBJ databases">
        <authorList>
            <person name="Holder M.E."/>
            <person name="Ajami N.J."/>
            <person name="Petrosino J.F."/>
        </authorList>
    </citation>
    <scope>NUCLEOTIDE SEQUENCE [LARGE SCALE GENOMIC DNA]</scope>
    <source>
        <strain evidence="4">CCUG 45958</strain>
    </source>
</reference>
<dbReference type="Pfam" id="PF01266">
    <property type="entry name" value="DAO"/>
    <property type="match status" value="1"/>
</dbReference>
<dbReference type="SUPFAM" id="SSF51905">
    <property type="entry name" value="FAD/NAD(P)-binding domain"/>
    <property type="match status" value="1"/>
</dbReference>
<dbReference type="Gene3D" id="3.50.50.60">
    <property type="entry name" value="FAD/NAD(P)-binding domain"/>
    <property type="match status" value="1"/>
</dbReference>
<evidence type="ECO:0000313" key="4">
    <source>
        <dbReference type="Proteomes" id="UP000069241"/>
    </source>
</evidence>
<accession>A0A0X8JLH6</accession>
<keyword evidence="1" id="KW-0560">Oxidoreductase</keyword>
<name>A0A0X8JLH6_9BACT</name>
<dbReference type="KEGG" id="dfi:AXF13_13105"/>
<dbReference type="RefSeq" id="WP_062253907.1">
    <property type="nucleotide sequence ID" value="NZ_CP014229.1"/>
</dbReference>
<dbReference type="EMBL" id="CP014229">
    <property type="protein sequence ID" value="AMD90989.1"/>
    <property type="molecule type" value="Genomic_DNA"/>
</dbReference>
<dbReference type="PANTHER" id="PTHR13847">
    <property type="entry name" value="SARCOSINE DEHYDROGENASE-RELATED"/>
    <property type="match status" value="1"/>
</dbReference>
<protein>
    <submittedName>
        <fullName evidence="3">FAD-dependent oxidoreductase</fullName>
    </submittedName>
</protein>
<organism evidence="3 4">
    <name type="scientific">Desulfovibrio fairfieldensis</name>
    <dbReference type="NCBI Taxonomy" id="44742"/>
    <lineage>
        <taxon>Bacteria</taxon>
        <taxon>Pseudomonadati</taxon>
        <taxon>Thermodesulfobacteriota</taxon>
        <taxon>Desulfovibrionia</taxon>
        <taxon>Desulfovibrionales</taxon>
        <taxon>Desulfovibrionaceae</taxon>
        <taxon>Desulfovibrio</taxon>
    </lineage>
</organism>
<dbReference type="STRING" id="44742.AXF13_13105"/>
<dbReference type="InterPro" id="IPR006076">
    <property type="entry name" value="FAD-dep_OxRdtase"/>
</dbReference>
<feature type="domain" description="FAD dependent oxidoreductase" evidence="2">
    <location>
        <begin position="14"/>
        <end position="352"/>
    </location>
</feature>
<gene>
    <name evidence="3" type="ORF">AXF13_13105</name>
</gene>
<sequence>MDKKTPSRKSGERDVVIVGGGISGAALAFGLAGKGCKVTVLDAPTRTNMASRTNVGLIWCQSKFLHLPEYARWGFMSSRLFPELVRELEEISGLHVPVNFTGGLIPVLGAEDFQKRADYIVKLREALGEYRGAVIERGELEKKLPKIPFGPEVCGAAWCEEDGVIDPLALLRAYRAALPRLGAEYVETLVLDVTPHAGGYRVATRNGDYFCRRLVLAAGLANRRFARFAVPDLPVYPDKGQVLLVERLPMVMPIPVLGATQTFGGTVIIGFKHERVGHDSGVVPASVATEGRWAMRVWPELAKKRLIRTWSGLRVMPEDNMAIYSRLPGHPQVSLINTHSAVTMAAAHSRLLPDFILGGELPETARGMTLKRFGFAC</sequence>
<dbReference type="PANTHER" id="PTHR13847:SF289">
    <property type="entry name" value="GLYCINE OXIDASE"/>
    <property type="match status" value="1"/>
</dbReference>
<keyword evidence="4" id="KW-1185">Reference proteome</keyword>
<evidence type="ECO:0000259" key="2">
    <source>
        <dbReference type="Pfam" id="PF01266"/>
    </source>
</evidence>
<dbReference type="InterPro" id="IPR036188">
    <property type="entry name" value="FAD/NAD-bd_sf"/>
</dbReference>
<dbReference type="SUPFAM" id="SSF54373">
    <property type="entry name" value="FAD-linked reductases, C-terminal domain"/>
    <property type="match status" value="1"/>
</dbReference>